<dbReference type="PANTHER" id="PTHR37419:SF8">
    <property type="entry name" value="TOXIN YJJJ"/>
    <property type="match status" value="1"/>
</dbReference>
<evidence type="ECO:0000256" key="3">
    <source>
        <dbReference type="ARBA" id="ARBA00022777"/>
    </source>
</evidence>
<dbReference type="KEGG" id="tol:TOL_3720"/>
<dbReference type="InterPro" id="IPR012893">
    <property type="entry name" value="HipA-like_C"/>
</dbReference>
<evidence type="ECO:0000313" key="6">
    <source>
        <dbReference type="Proteomes" id="UP000011866"/>
    </source>
</evidence>
<proteinExistence type="inferred from homology"/>
<sequence>METLTLQTYLDGQWLDACVLTFHEPDKGRHGRVSLEYNASYVAKHQSNLAARVSMRYPIDFFPHECDIWPAFLFDVMPMGAGRRYWLQRENLMDGAQQDLHLLRLGSRSPIGNMRVKESCSDSDIAPLGFAMADVLSRDTHFLDYAREHGAAVGGASGAGGDAPKFQLISGQDGLYYPEASLPDSDANEFFLVKFPRQNSSQGRPLASDILVLETEAAYYRLAKRLGLNVVGYAQYETNQSESANVSYFGADEEKRITTPSLWLPRFDRLKGVDGMYRCAIESLYSLVGNTEPGATVSHGVYLKQLADDWRDAGQEDDVEKMVVEYLRRDLLNIVLGNSDNHGRNTSIIRWEGEIELAPIYDLAPMVLDDSGITRTSRWSNENELGGRYDWRGICAEASAAAQVNCDALWSGLCDFAKKLAPLKRLAEECGVPDEVLNHHVASLNLPGTEERLKTWGLLP</sequence>
<dbReference type="Proteomes" id="UP000011866">
    <property type="component" value="Chromosome"/>
</dbReference>
<name>M5DXE3_9GAMM</name>
<dbReference type="PIRSF" id="PIRSF028135">
    <property type="entry name" value="UCP028135_HipA-like"/>
    <property type="match status" value="1"/>
</dbReference>
<evidence type="ECO:0000256" key="2">
    <source>
        <dbReference type="ARBA" id="ARBA00022679"/>
    </source>
</evidence>
<evidence type="ECO:0000313" key="5">
    <source>
        <dbReference type="EMBL" id="CCU74103.1"/>
    </source>
</evidence>
<dbReference type="EMBL" id="HF680312">
    <property type="protein sequence ID" value="CCU74103.1"/>
    <property type="molecule type" value="Genomic_DNA"/>
</dbReference>
<feature type="domain" description="HipA-like C-terminal" evidence="4">
    <location>
        <begin position="159"/>
        <end position="395"/>
    </location>
</feature>
<dbReference type="GO" id="GO:0005829">
    <property type="term" value="C:cytosol"/>
    <property type="evidence" value="ECO:0007669"/>
    <property type="project" value="TreeGrafter"/>
</dbReference>
<accession>M5DXE3</accession>
<dbReference type="HOGENOM" id="CLU_047711_0_0_6"/>
<dbReference type="InterPro" id="IPR052028">
    <property type="entry name" value="HipA_Ser/Thr_kinase"/>
</dbReference>
<protein>
    <submittedName>
        <fullName evidence="5">HipA-like protein</fullName>
    </submittedName>
</protein>
<dbReference type="Pfam" id="PF07804">
    <property type="entry name" value="HipA_C"/>
    <property type="match status" value="1"/>
</dbReference>
<dbReference type="PATRIC" id="fig|1298593.3.peg.3599"/>
<dbReference type="GeneID" id="79178410"/>
<dbReference type="RefSeq" id="WP_015488803.1">
    <property type="nucleotide sequence ID" value="NC_020888.1"/>
</dbReference>
<keyword evidence="2" id="KW-0808">Transferase</keyword>
<gene>
    <name evidence="5" type="ORF">TOL_3720</name>
</gene>
<dbReference type="eggNOG" id="COG3550">
    <property type="taxonomic scope" value="Bacteria"/>
</dbReference>
<evidence type="ECO:0000256" key="1">
    <source>
        <dbReference type="ARBA" id="ARBA00010164"/>
    </source>
</evidence>
<dbReference type="STRING" id="187493.CN03_00575"/>
<dbReference type="InterPro" id="IPR016869">
    <property type="entry name" value="UCP028135_HipA-like"/>
</dbReference>
<dbReference type="AlphaFoldDB" id="M5DXE3"/>
<evidence type="ECO:0000259" key="4">
    <source>
        <dbReference type="Pfam" id="PF07804"/>
    </source>
</evidence>
<keyword evidence="6" id="KW-1185">Reference proteome</keyword>
<dbReference type="GO" id="GO:0004674">
    <property type="term" value="F:protein serine/threonine kinase activity"/>
    <property type="evidence" value="ECO:0007669"/>
    <property type="project" value="TreeGrafter"/>
</dbReference>
<comment type="similarity">
    <text evidence="1">Belongs to the HipA Ser/Thr kinase family.</text>
</comment>
<reference evidence="5 6" key="1">
    <citation type="journal article" date="2013" name="Genome Announc.">
        <title>Genome Sequence of Thalassolituus oleivorans MIL-1 (DSM 14913T).</title>
        <authorList>
            <person name="Golyshin P.N."/>
            <person name="Werner J."/>
            <person name="Chernikova T.N."/>
            <person name="Tran H."/>
            <person name="Ferrer M."/>
            <person name="Yakimov M.M."/>
            <person name="Teeling H."/>
            <person name="Golyshina O.V."/>
        </authorList>
    </citation>
    <scope>NUCLEOTIDE SEQUENCE [LARGE SCALE GENOMIC DNA]</scope>
    <source>
        <strain evidence="5 6">MIL-1</strain>
    </source>
</reference>
<dbReference type="PANTHER" id="PTHR37419">
    <property type="entry name" value="SERINE/THREONINE-PROTEIN KINASE TOXIN HIPA"/>
    <property type="match status" value="1"/>
</dbReference>
<organism evidence="5 6">
    <name type="scientific">Thalassolituus oleivorans MIL-1</name>
    <dbReference type="NCBI Taxonomy" id="1298593"/>
    <lineage>
        <taxon>Bacteria</taxon>
        <taxon>Pseudomonadati</taxon>
        <taxon>Pseudomonadota</taxon>
        <taxon>Gammaproteobacteria</taxon>
        <taxon>Oceanospirillales</taxon>
        <taxon>Oceanospirillaceae</taxon>
        <taxon>Thalassolituus</taxon>
    </lineage>
</organism>
<keyword evidence="3" id="KW-0418">Kinase</keyword>